<comment type="caution">
    <text evidence="5">The sequence shown here is derived from an EMBL/GenBank/DDBJ whole genome shotgun (WGS) entry which is preliminary data.</text>
</comment>
<feature type="repeat" description="ANK" evidence="2">
    <location>
        <begin position="1095"/>
        <end position="1127"/>
    </location>
</feature>
<dbReference type="AlphaFoldDB" id="A0AAN6N6E9"/>
<dbReference type="Pfam" id="PF12796">
    <property type="entry name" value="Ank_2"/>
    <property type="match status" value="2"/>
</dbReference>
<keyword evidence="1" id="KW-0677">Repeat</keyword>
<feature type="domain" description="Nephrocystin 3-like N-terminal" evidence="4">
    <location>
        <begin position="381"/>
        <end position="563"/>
    </location>
</feature>
<feature type="repeat" description="ANK" evidence="2">
    <location>
        <begin position="994"/>
        <end position="1031"/>
    </location>
</feature>
<evidence type="ECO:0000256" key="1">
    <source>
        <dbReference type="ARBA" id="ARBA00022737"/>
    </source>
</evidence>
<dbReference type="SUPFAM" id="SSF53474">
    <property type="entry name" value="alpha/beta-Hydrolases"/>
    <property type="match status" value="1"/>
</dbReference>
<proteinExistence type="predicted"/>
<feature type="compositionally biased region" description="Pro residues" evidence="3">
    <location>
        <begin position="72"/>
        <end position="83"/>
    </location>
</feature>
<dbReference type="SMART" id="SM00248">
    <property type="entry name" value="ANK"/>
    <property type="match status" value="7"/>
</dbReference>
<dbReference type="Gene3D" id="3.40.50.300">
    <property type="entry name" value="P-loop containing nucleotide triphosphate hydrolases"/>
    <property type="match status" value="1"/>
</dbReference>
<reference evidence="6" key="1">
    <citation type="journal article" date="2023" name="Mol. Phylogenet. Evol.">
        <title>Genome-scale phylogeny and comparative genomics of the fungal order Sordariales.</title>
        <authorList>
            <person name="Hensen N."/>
            <person name="Bonometti L."/>
            <person name="Westerberg I."/>
            <person name="Brannstrom I.O."/>
            <person name="Guillou S."/>
            <person name="Cros-Aarteil S."/>
            <person name="Calhoun S."/>
            <person name="Haridas S."/>
            <person name="Kuo A."/>
            <person name="Mondo S."/>
            <person name="Pangilinan J."/>
            <person name="Riley R."/>
            <person name="LaButti K."/>
            <person name="Andreopoulos B."/>
            <person name="Lipzen A."/>
            <person name="Chen C."/>
            <person name="Yan M."/>
            <person name="Daum C."/>
            <person name="Ng V."/>
            <person name="Clum A."/>
            <person name="Steindorff A."/>
            <person name="Ohm R.A."/>
            <person name="Martin F."/>
            <person name="Silar P."/>
            <person name="Natvig D.O."/>
            <person name="Lalanne C."/>
            <person name="Gautier V."/>
            <person name="Ament-Velasquez S.L."/>
            <person name="Kruys A."/>
            <person name="Hutchinson M.I."/>
            <person name="Powell A.J."/>
            <person name="Barry K."/>
            <person name="Miller A.N."/>
            <person name="Grigoriev I.V."/>
            <person name="Debuchy R."/>
            <person name="Gladieux P."/>
            <person name="Hiltunen Thoren M."/>
            <person name="Johannesson H."/>
        </authorList>
    </citation>
    <scope>NUCLEOTIDE SEQUENCE [LARGE SCALE GENOMIC DNA]</scope>
    <source>
        <strain evidence="6">CBS 340.73</strain>
    </source>
</reference>
<evidence type="ECO:0000313" key="5">
    <source>
        <dbReference type="EMBL" id="KAK3939401.1"/>
    </source>
</evidence>
<keyword evidence="6" id="KW-1185">Reference proteome</keyword>
<dbReference type="PROSITE" id="PS50297">
    <property type="entry name" value="ANK_REP_REGION"/>
    <property type="match status" value="2"/>
</dbReference>
<accession>A0AAN6N6E9</accession>
<dbReference type="SUPFAM" id="SSF48403">
    <property type="entry name" value="Ankyrin repeat"/>
    <property type="match status" value="1"/>
</dbReference>
<dbReference type="PANTHER" id="PTHR10039">
    <property type="entry name" value="AMELOGENIN"/>
    <property type="match status" value="1"/>
</dbReference>
<dbReference type="InterPro" id="IPR029058">
    <property type="entry name" value="AB_hydrolase_fold"/>
</dbReference>
<dbReference type="InterPro" id="IPR056884">
    <property type="entry name" value="NPHP3-like_N"/>
</dbReference>
<organism evidence="5 6">
    <name type="scientific">Diplogelasinospora grovesii</name>
    <dbReference type="NCBI Taxonomy" id="303347"/>
    <lineage>
        <taxon>Eukaryota</taxon>
        <taxon>Fungi</taxon>
        <taxon>Dikarya</taxon>
        <taxon>Ascomycota</taxon>
        <taxon>Pezizomycotina</taxon>
        <taxon>Sordariomycetes</taxon>
        <taxon>Sordariomycetidae</taxon>
        <taxon>Sordariales</taxon>
        <taxon>Diplogelasinosporaceae</taxon>
        <taxon>Diplogelasinospora</taxon>
    </lineage>
</organism>
<dbReference type="InterPro" id="IPR002110">
    <property type="entry name" value="Ankyrin_rpt"/>
</dbReference>
<evidence type="ECO:0000256" key="2">
    <source>
        <dbReference type="PROSITE-ProRule" id="PRU00023"/>
    </source>
</evidence>
<protein>
    <recommendedName>
        <fullName evidence="4">Nephrocystin 3-like N-terminal domain-containing protein</fullName>
    </recommendedName>
</protein>
<evidence type="ECO:0000259" key="4">
    <source>
        <dbReference type="Pfam" id="PF24883"/>
    </source>
</evidence>
<sequence>MSISGGDVNPVGFTVVKDNENPEVDIIFVHGLGGHPHGTWACEQKHATSSQARGIKRLARGFRGIFSRGRTIPPPLPTAPEPPQQHSNKDEFFWPRDLLGLESWSRPTRILTYGYNSKVTKGYSATDKSNLFAHGKDFLYALQREKPPRRNVIFVAHSLGGLVLKEALRRSEASEEYELKDIVRSTIGIIFIGTPHRGSSDLVGLADNVRRLASLTLRIDNNPTLLRALGTDSPELELGRESFLVLWRTYNFRVKTFQEAQGISGVNIGPLNEKVVPDMSSSLDDPREHAETIHENHRNMCRFRSEMDPGYRKVSGEIKAMMAIAHKEPPQSSCDGQGKHGQSAFDETPELAHAQNSELLRSLYFPEMNDRRKNIKRALDGTCDWLFSAPEFKTWQDRVDVNIHHGFLWIKGKPGAGKSTLMKEAVTRAENEAKKEGSAGRGITASFFFNARGTQHLEKTPLGVYRSLLHQVLNEDKLALAYVWDIYSKMKSNQGSVIWHEEDLQKCLVRVFERPKSRPSTLFIDAMDECDEDDVRALLRFFKGLAKTAHRAGARLRVCFSSRHYPNVSIEGCPELIVEHHSRADILLYIESESEDNSTVRELKGDIFAKSNGVFLWVVLVVAMLQSKGRGRSLKWLKQKLAEIPPQLDALFRELFETMDPEDRERTIRLMQIMLFSETRSSEEIHTALAFSGRAYASIADWEGSVEFLETLKQAHEMIIELSRGLLEPTVAISESRQQNHFDQSDLASTTYQFIHETVREFFLNGDGFRLLGLSSVNISGSGHRTLATACVNYLNTSECATPAPGEVLSPYYLQDTFWEYVTESTFDHIEAAERAGESQEDLLKLIQTNNLVERLIYHQDGLRSERLSHQDGLTPSERLYYQDDLRLPISPGADLLFAAVELGLFHTVSRLLTMGFDPNKPCAAEMKYPLLVAIDHSRYGNDGIAELLLTYGASVSSRGAYEQTALHLAAGRSIDLVRKLLPYGPDINARDIYGRTALHEAIFDRRNRDDCGEMVKLLIKHGADVNAAEQNGDTPLHQAVRWDLESKIRELYAADQDDYRYTPLHQGLRWDIDIKSAIRELLSGGVDVNAANKYGNMPLRRVVRWSNESAIRELLSGGADVNAANKAGNTPLHQAAGRGHESAICELLNGGADRFRTNTDGKIPYDLAYDLVSDATPPSPEEVQNVKLLLATEGSEVTIAMARSQFFYLHLTPCTDTAFPC</sequence>
<dbReference type="PANTHER" id="PTHR10039:SF5">
    <property type="entry name" value="NACHT DOMAIN-CONTAINING PROTEIN"/>
    <property type="match status" value="1"/>
</dbReference>
<gene>
    <name evidence="5" type="ORF">QBC46DRAFT_388104</name>
</gene>
<dbReference type="EMBL" id="MU853812">
    <property type="protein sequence ID" value="KAK3939401.1"/>
    <property type="molecule type" value="Genomic_DNA"/>
</dbReference>
<dbReference type="Pfam" id="PF24883">
    <property type="entry name" value="NPHP3_N"/>
    <property type="match status" value="1"/>
</dbReference>
<evidence type="ECO:0000313" key="6">
    <source>
        <dbReference type="Proteomes" id="UP001303473"/>
    </source>
</evidence>
<dbReference type="Gene3D" id="1.25.40.20">
    <property type="entry name" value="Ankyrin repeat-containing domain"/>
    <property type="match status" value="1"/>
</dbReference>
<dbReference type="InterPro" id="IPR027417">
    <property type="entry name" value="P-loop_NTPase"/>
</dbReference>
<evidence type="ECO:0000256" key="3">
    <source>
        <dbReference type="SAM" id="MobiDB-lite"/>
    </source>
</evidence>
<dbReference type="InterPro" id="IPR036770">
    <property type="entry name" value="Ankyrin_rpt-contain_sf"/>
</dbReference>
<feature type="repeat" description="ANK" evidence="2">
    <location>
        <begin position="1128"/>
        <end position="1160"/>
    </location>
</feature>
<name>A0AAN6N6E9_9PEZI</name>
<keyword evidence="2" id="KW-0040">ANK repeat</keyword>
<dbReference type="PROSITE" id="PS50088">
    <property type="entry name" value="ANK_REPEAT"/>
    <property type="match status" value="3"/>
</dbReference>
<feature type="region of interest" description="Disordered" evidence="3">
    <location>
        <begin position="69"/>
        <end position="88"/>
    </location>
</feature>
<dbReference type="Gene3D" id="3.40.50.1820">
    <property type="entry name" value="alpha/beta hydrolase"/>
    <property type="match status" value="1"/>
</dbReference>
<dbReference type="Proteomes" id="UP001303473">
    <property type="component" value="Unassembled WGS sequence"/>
</dbReference>
<dbReference type="SUPFAM" id="SSF52540">
    <property type="entry name" value="P-loop containing nucleoside triphosphate hydrolases"/>
    <property type="match status" value="1"/>
</dbReference>